<feature type="transmembrane region" description="Helical" evidence="10">
    <location>
        <begin position="403"/>
        <end position="428"/>
    </location>
</feature>
<dbReference type="FunFam" id="1.20.1250.20:FF:000149">
    <property type="entry name" value="MFS transporter, SP family, general alpha glucoside:H+ symporter"/>
    <property type="match status" value="1"/>
</dbReference>
<proteinExistence type="inferred from homology"/>
<evidence type="ECO:0000256" key="4">
    <source>
        <dbReference type="ARBA" id="ARBA00022692"/>
    </source>
</evidence>
<dbReference type="AlphaFoldDB" id="A0A9P5LMN1"/>
<dbReference type="PANTHER" id="PTHR48022:SF5">
    <property type="entry name" value="ALPHA-GLUCOSIDES PERMEASE MPH2-RELATED"/>
    <property type="match status" value="1"/>
</dbReference>
<dbReference type="InterPro" id="IPR020846">
    <property type="entry name" value="MFS_dom"/>
</dbReference>
<evidence type="ECO:0000256" key="1">
    <source>
        <dbReference type="ARBA" id="ARBA00004141"/>
    </source>
</evidence>
<name>A0A9P5LMN1_9HYPO</name>
<feature type="transmembrane region" description="Helical" evidence="10">
    <location>
        <begin position="189"/>
        <end position="209"/>
    </location>
</feature>
<dbReference type="SUPFAM" id="SSF103473">
    <property type="entry name" value="MFS general substrate transporter"/>
    <property type="match status" value="1"/>
</dbReference>
<dbReference type="Proteomes" id="UP000722485">
    <property type="component" value="Unassembled WGS sequence"/>
</dbReference>
<dbReference type="GO" id="GO:0005351">
    <property type="term" value="F:carbohydrate:proton symporter activity"/>
    <property type="evidence" value="ECO:0007669"/>
    <property type="project" value="TreeGrafter"/>
</dbReference>
<accession>A0A9P5LMN1</accession>
<feature type="domain" description="Major facilitator superfamily (MFS) profile" evidence="11">
    <location>
        <begin position="55"/>
        <end position="500"/>
    </location>
</feature>
<keyword evidence="6 10" id="KW-0472">Membrane</keyword>
<dbReference type="InterPro" id="IPR005828">
    <property type="entry name" value="MFS_sugar_transport-like"/>
</dbReference>
<dbReference type="OrthoDB" id="6612291at2759"/>
<evidence type="ECO:0000256" key="6">
    <source>
        <dbReference type="ARBA" id="ARBA00023136"/>
    </source>
</evidence>
<dbReference type="GO" id="GO:0016020">
    <property type="term" value="C:membrane"/>
    <property type="evidence" value="ECO:0007669"/>
    <property type="project" value="UniProtKB-SubCell"/>
</dbReference>
<evidence type="ECO:0000313" key="13">
    <source>
        <dbReference type="Proteomes" id="UP000722485"/>
    </source>
</evidence>
<feature type="transmembrane region" description="Helical" evidence="10">
    <location>
        <begin position="156"/>
        <end position="177"/>
    </location>
</feature>
<keyword evidence="7" id="KW-0462">Maltose metabolism</keyword>
<feature type="transmembrane region" description="Helical" evidence="10">
    <location>
        <begin position="376"/>
        <end position="397"/>
    </location>
</feature>
<feature type="transmembrane region" description="Helical" evidence="10">
    <location>
        <begin position="449"/>
        <end position="466"/>
    </location>
</feature>
<evidence type="ECO:0000256" key="3">
    <source>
        <dbReference type="ARBA" id="ARBA00022448"/>
    </source>
</evidence>
<reference evidence="12" key="1">
    <citation type="submission" date="2020-03" db="EMBL/GenBank/DDBJ databases">
        <title>Draft Genome Sequence of Cylindrodendrum hubeiense.</title>
        <authorList>
            <person name="Buettner E."/>
            <person name="Kellner H."/>
        </authorList>
    </citation>
    <scope>NUCLEOTIDE SEQUENCE</scope>
    <source>
        <strain evidence="12">IHI 201604</strain>
    </source>
</reference>
<protein>
    <recommendedName>
        <fullName evidence="11">Major facilitator superfamily (MFS) profile domain-containing protein</fullName>
    </recommendedName>
</protein>
<feature type="transmembrane region" description="Helical" evidence="10">
    <location>
        <begin position="229"/>
        <end position="250"/>
    </location>
</feature>
<dbReference type="InterPro" id="IPR003663">
    <property type="entry name" value="Sugar/inositol_transpt"/>
</dbReference>
<evidence type="ECO:0000313" key="12">
    <source>
        <dbReference type="EMBL" id="KAF7557172.1"/>
    </source>
</evidence>
<evidence type="ECO:0000256" key="7">
    <source>
        <dbReference type="ARBA" id="ARBA00026248"/>
    </source>
</evidence>
<comment type="caution">
    <text evidence="12">The sequence shown here is derived from an EMBL/GenBank/DDBJ whole genome shotgun (WGS) entry which is preliminary data.</text>
</comment>
<organism evidence="12 13">
    <name type="scientific">Cylindrodendrum hubeiense</name>
    <dbReference type="NCBI Taxonomy" id="595255"/>
    <lineage>
        <taxon>Eukaryota</taxon>
        <taxon>Fungi</taxon>
        <taxon>Dikarya</taxon>
        <taxon>Ascomycota</taxon>
        <taxon>Pezizomycotina</taxon>
        <taxon>Sordariomycetes</taxon>
        <taxon>Hypocreomycetidae</taxon>
        <taxon>Hypocreales</taxon>
        <taxon>Nectriaceae</taxon>
        <taxon>Cylindrodendrum</taxon>
    </lineage>
</organism>
<dbReference type="Pfam" id="PF00083">
    <property type="entry name" value="Sugar_tr"/>
    <property type="match status" value="1"/>
</dbReference>
<feature type="compositionally biased region" description="Basic and acidic residues" evidence="9">
    <location>
        <begin position="533"/>
        <end position="542"/>
    </location>
</feature>
<gene>
    <name evidence="12" type="ORF">G7Z17_g953</name>
</gene>
<feature type="region of interest" description="Disordered" evidence="9">
    <location>
        <begin position="533"/>
        <end position="556"/>
    </location>
</feature>
<keyword evidence="3 8" id="KW-0813">Transport</keyword>
<comment type="subcellular location">
    <subcellularLocation>
        <location evidence="1">Membrane</location>
        <topology evidence="1">Multi-pass membrane protein</topology>
    </subcellularLocation>
</comment>
<evidence type="ECO:0000256" key="2">
    <source>
        <dbReference type="ARBA" id="ARBA00010992"/>
    </source>
</evidence>
<feature type="transmembrane region" description="Helical" evidence="10">
    <location>
        <begin position="313"/>
        <end position="331"/>
    </location>
</feature>
<feature type="transmembrane region" description="Helical" evidence="10">
    <location>
        <begin position="132"/>
        <end position="150"/>
    </location>
</feature>
<dbReference type="InterPro" id="IPR050360">
    <property type="entry name" value="MFS_Sugar_Transporters"/>
</dbReference>
<feature type="transmembrane region" description="Helical" evidence="10">
    <location>
        <begin position="52"/>
        <end position="79"/>
    </location>
</feature>
<dbReference type="EMBL" id="JAANBB010000007">
    <property type="protein sequence ID" value="KAF7557172.1"/>
    <property type="molecule type" value="Genomic_DNA"/>
</dbReference>
<evidence type="ECO:0000259" key="11">
    <source>
        <dbReference type="PROSITE" id="PS50850"/>
    </source>
</evidence>
<dbReference type="NCBIfam" id="TIGR00879">
    <property type="entry name" value="SP"/>
    <property type="match status" value="1"/>
</dbReference>
<dbReference type="PROSITE" id="PS00217">
    <property type="entry name" value="SUGAR_TRANSPORT_2"/>
    <property type="match status" value="1"/>
</dbReference>
<dbReference type="PANTHER" id="PTHR48022">
    <property type="entry name" value="PLASTIDIC GLUCOSE TRANSPORTER 4"/>
    <property type="match status" value="1"/>
</dbReference>
<evidence type="ECO:0000256" key="10">
    <source>
        <dbReference type="SAM" id="Phobius"/>
    </source>
</evidence>
<dbReference type="PROSITE" id="PS50850">
    <property type="entry name" value="MFS"/>
    <property type="match status" value="1"/>
</dbReference>
<evidence type="ECO:0000256" key="9">
    <source>
        <dbReference type="SAM" id="MobiDB-lite"/>
    </source>
</evidence>
<feature type="transmembrane region" description="Helical" evidence="10">
    <location>
        <begin position="478"/>
        <end position="494"/>
    </location>
</feature>
<sequence>MGVPADNQDIEPRRASVGHGNMDAAIAREAAAATDKEHNMTLFQSLKLYKRACLWSIFLSTCIIMEGFDTILLGNLFAYPPFQKKFGQLQPDGSYELTAAWQSGLSNGTLCGQILGLFVNGIIADRFGYRKTLIGALIGCIGFIFIIFFSETLVQLLIGEILIGIPWGVFQTLTTTYASEVCPTHLRAYLTTFVNLCWVIGQLIASGILRAMVSRDDKWGYKIPFALQWIWPVPLIIGIWLAPESPWWLVRRGRIDDAKESLRRLTTRNSEVPFTPDETISMMIHTNEMEKEAQAGTSYTDLFKGVSLRRTEIVCVTWMIQTLCGSTFMGYSTYFYQQAGMDVENSFSMSLGQFAIGAVGTVFSWFLMGKFGRRTLYLYGQLAMCIFLLAIGCTAFAGRENVAAQWTIGSLLLVYTFTYDCTVGPVCYSLVAELTSTRLRTKSVVLARNMYNIVGIMTNIITPRMLNPSAWNWGAKSGFFWAGSCLCCALWTYFRLPEPKGRTYAELDILFEERVPARKFKETVLDRLDAGLDDSSDKEKKSGAIMIERVGSGPNA</sequence>
<keyword evidence="4 10" id="KW-0812">Transmembrane</keyword>
<feature type="transmembrane region" description="Helical" evidence="10">
    <location>
        <begin position="351"/>
        <end position="369"/>
    </location>
</feature>
<dbReference type="InterPro" id="IPR036259">
    <property type="entry name" value="MFS_trans_sf"/>
</dbReference>
<dbReference type="Gene3D" id="1.20.1250.20">
    <property type="entry name" value="MFS general substrate transporter like domains"/>
    <property type="match status" value="1"/>
</dbReference>
<evidence type="ECO:0000256" key="5">
    <source>
        <dbReference type="ARBA" id="ARBA00022989"/>
    </source>
</evidence>
<feature type="transmembrane region" description="Helical" evidence="10">
    <location>
        <begin position="99"/>
        <end position="120"/>
    </location>
</feature>
<comment type="similarity">
    <text evidence="2 8">Belongs to the major facilitator superfamily. Sugar transporter (TC 2.A.1.1) family.</text>
</comment>
<dbReference type="GO" id="GO:0000023">
    <property type="term" value="P:maltose metabolic process"/>
    <property type="evidence" value="ECO:0007669"/>
    <property type="project" value="UniProtKB-KW"/>
</dbReference>
<keyword evidence="13" id="KW-1185">Reference proteome</keyword>
<evidence type="ECO:0000256" key="8">
    <source>
        <dbReference type="RuleBase" id="RU003346"/>
    </source>
</evidence>
<dbReference type="InterPro" id="IPR005829">
    <property type="entry name" value="Sugar_transporter_CS"/>
</dbReference>
<keyword evidence="5 10" id="KW-1133">Transmembrane helix</keyword>